<dbReference type="KEGG" id="spue:AB5L97_13530"/>
<dbReference type="PANTHER" id="PTHR12592:SF0">
    <property type="entry name" value="ATP-DEPENDENT (S)-NAD(P)H-HYDRATE DEHYDRATASE"/>
    <property type="match status" value="1"/>
</dbReference>
<keyword evidence="5 18" id="KW-0479">Metal-binding</keyword>
<dbReference type="InterPro" id="IPR000631">
    <property type="entry name" value="CARKD"/>
</dbReference>
<protein>
    <recommendedName>
        <fullName evidence="19">Bifunctional NAD(P)H-hydrate repair enzyme</fullName>
    </recommendedName>
    <alternativeName>
        <fullName evidence="19">Nicotinamide nucleotide repair protein</fullName>
    </alternativeName>
    <domain>
        <recommendedName>
            <fullName evidence="19">ADP-dependent (S)-NAD(P)H-hydrate dehydratase</fullName>
            <ecNumber evidence="19">4.2.1.136</ecNumber>
        </recommendedName>
        <alternativeName>
            <fullName evidence="19">ADP-dependent NAD(P)HX dehydratase</fullName>
        </alternativeName>
    </domain>
    <domain>
        <recommendedName>
            <fullName evidence="19">NAD(P)H-hydrate epimerase</fullName>
            <ecNumber evidence="19">5.1.99.6</ecNumber>
        </recommendedName>
    </domain>
</protein>
<dbReference type="Pfam" id="PF03853">
    <property type="entry name" value="YjeF_N"/>
    <property type="match status" value="1"/>
</dbReference>
<evidence type="ECO:0000256" key="4">
    <source>
        <dbReference type="ARBA" id="ARBA00009524"/>
    </source>
</evidence>
<comment type="subunit">
    <text evidence="17">Homotetramer.</text>
</comment>
<gene>
    <name evidence="17" type="primary">nnrD</name>
    <name evidence="18" type="synonym">nnrE</name>
    <name evidence="22" type="ORF">AB5L97_13530</name>
</gene>
<evidence type="ECO:0000256" key="6">
    <source>
        <dbReference type="ARBA" id="ARBA00022741"/>
    </source>
</evidence>
<dbReference type="GO" id="GO:0052856">
    <property type="term" value="F:NAD(P)HX epimerase activity"/>
    <property type="evidence" value="ECO:0007669"/>
    <property type="project" value="UniProtKB-UniRule"/>
</dbReference>
<dbReference type="InterPro" id="IPR036652">
    <property type="entry name" value="YjeF_N_dom_sf"/>
</dbReference>
<keyword evidence="13" id="KW-0511">Multifunctional enzyme</keyword>
<dbReference type="GO" id="GO:0052855">
    <property type="term" value="F:ADP-dependent NAD(P)H-hydrate dehydratase activity"/>
    <property type="evidence" value="ECO:0007669"/>
    <property type="project" value="UniProtKB-UniRule"/>
</dbReference>
<dbReference type="PANTHER" id="PTHR12592">
    <property type="entry name" value="ATP-DEPENDENT (S)-NAD(P)H-HYDRATE DEHYDRATASE FAMILY MEMBER"/>
    <property type="match status" value="1"/>
</dbReference>
<accession>A0AB39L002</accession>
<keyword evidence="6 17" id="KW-0547">Nucleotide-binding</keyword>
<reference evidence="22" key="1">
    <citation type="submission" date="2024-07" db="EMBL/GenBank/DDBJ databases">
        <authorList>
            <person name="fu j."/>
        </authorList>
    </citation>
    <scope>NUCLEOTIDE SEQUENCE</scope>
    <source>
        <strain evidence="22">P10A9</strain>
    </source>
</reference>
<dbReference type="CDD" id="cd01171">
    <property type="entry name" value="YXKO-related"/>
    <property type="match status" value="1"/>
</dbReference>
<evidence type="ECO:0000256" key="19">
    <source>
        <dbReference type="PIRNR" id="PIRNR017184"/>
    </source>
</evidence>
<feature type="binding site" evidence="18">
    <location>
        <begin position="61"/>
        <end position="65"/>
    </location>
    <ligand>
        <name>(6S)-NADPHX</name>
        <dbReference type="ChEBI" id="CHEBI:64076"/>
    </ligand>
</feature>
<dbReference type="PROSITE" id="PS51385">
    <property type="entry name" value="YJEF_N"/>
    <property type="match status" value="1"/>
</dbReference>
<name>A0AB39L002_9MICC</name>
<comment type="caution">
    <text evidence="18">Lacks conserved residue(s) required for the propagation of feature annotation.</text>
</comment>
<dbReference type="RefSeq" id="WP_369045051.1">
    <property type="nucleotide sequence ID" value="NZ_CP163302.1"/>
</dbReference>
<evidence type="ECO:0000256" key="11">
    <source>
        <dbReference type="ARBA" id="ARBA00023235"/>
    </source>
</evidence>
<dbReference type="SUPFAM" id="SSF53613">
    <property type="entry name" value="Ribokinase-like"/>
    <property type="match status" value="1"/>
</dbReference>
<comment type="catalytic activity">
    <reaction evidence="1 18 19">
        <text>(6R)-NADHX = (6S)-NADHX</text>
        <dbReference type="Rhea" id="RHEA:32215"/>
        <dbReference type="ChEBI" id="CHEBI:64074"/>
        <dbReference type="ChEBI" id="CHEBI:64075"/>
        <dbReference type="EC" id="5.1.99.6"/>
    </reaction>
</comment>
<evidence type="ECO:0000256" key="14">
    <source>
        <dbReference type="ARBA" id="ARBA00025153"/>
    </source>
</evidence>
<dbReference type="HAMAP" id="MF_01966">
    <property type="entry name" value="NADHX_epimerase"/>
    <property type="match status" value="1"/>
</dbReference>
<dbReference type="EMBL" id="CP163302">
    <property type="protein sequence ID" value="XDP44291.1"/>
    <property type="molecule type" value="Genomic_DNA"/>
</dbReference>
<dbReference type="Gene3D" id="3.40.1190.20">
    <property type="match status" value="1"/>
</dbReference>
<evidence type="ECO:0000256" key="13">
    <source>
        <dbReference type="ARBA" id="ARBA00023268"/>
    </source>
</evidence>
<dbReference type="InterPro" id="IPR029056">
    <property type="entry name" value="Ribokinase-like"/>
</dbReference>
<dbReference type="Gene3D" id="3.40.50.10260">
    <property type="entry name" value="YjeF N-terminal domain"/>
    <property type="match status" value="1"/>
</dbReference>
<feature type="binding site" evidence="18">
    <location>
        <position position="116"/>
    </location>
    <ligand>
        <name>K(+)</name>
        <dbReference type="ChEBI" id="CHEBI:29103"/>
    </ligand>
</feature>
<feature type="binding site" evidence="18">
    <location>
        <position position="62"/>
    </location>
    <ligand>
        <name>K(+)</name>
        <dbReference type="ChEBI" id="CHEBI:29103"/>
    </ligand>
</feature>
<evidence type="ECO:0000256" key="8">
    <source>
        <dbReference type="ARBA" id="ARBA00022857"/>
    </source>
</evidence>
<feature type="binding site" evidence="18">
    <location>
        <position position="145"/>
    </location>
    <ligand>
        <name>K(+)</name>
        <dbReference type="ChEBI" id="CHEBI:29103"/>
    </ligand>
</feature>
<feature type="domain" description="YjeF C-terminal" evidence="20">
    <location>
        <begin position="206"/>
        <end position="500"/>
    </location>
</feature>
<feature type="binding site" evidence="17">
    <location>
        <begin position="410"/>
        <end position="414"/>
    </location>
    <ligand>
        <name>AMP</name>
        <dbReference type="ChEBI" id="CHEBI:456215"/>
    </ligand>
</feature>
<keyword evidence="7 17" id="KW-0067">ATP-binding</keyword>
<comment type="cofactor">
    <cofactor evidence="17">
        <name>Mg(2+)</name>
        <dbReference type="ChEBI" id="CHEBI:18420"/>
    </cofactor>
</comment>
<dbReference type="SUPFAM" id="SSF64153">
    <property type="entry name" value="YjeF N-terminal domain-like"/>
    <property type="match status" value="1"/>
</dbReference>
<evidence type="ECO:0000256" key="18">
    <source>
        <dbReference type="HAMAP-Rule" id="MF_01966"/>
    </source>
</evidence>
<evidence type="ECO:0000256" key="5">
    <source>
        <dbReference type="ARBA" id="ARBA00022723"/>
    </source>
</evidence>
<keyword evidence="12 17" id="KW-0456">Lyase</keyword>
<evidence type="ECO:0000256" key="17">
    <source>
        <dbReference type="HAMAP-Rule" id="MF_01965"/>
    </source>
</evidence>
<dbReference type="EC" id="5.1.99.6" evidence="19"/>
<comment type="function">
    <text evidence="17">Catalyzes the dehydration of the S-form of NAD(P)HX at the expense of ADP, which is converted to AMP. Together with NAD(P)HX epimerase, which catalyzes the epimerization of the S- and R-forms, the enzyme allows the repair of both epimers of NAD(P)HX, a damaged form of NAD(P)H that is a result of enzymatic or heat-dependent hydration.</text>
</comment>
<proteinExistence type="inferred from homology"/>
<evidence type="ECO:0000256" key="1">
    <source>
        <dbReference type="ARBA" id="ARBA00000013"/>
    </source>
</evidence>
<evidence type="ECO:0000256" key="2">
    <source>
        <dbReference type="ARBA" id="ARBA00000909"/>
    </source>
</evidence>
<comment type="function">
    <text evidence="18">Catalyzes the epimerization of the S- and R-forms of NAD(P)HX, a damaged form of NAD(P)H that is a result of enzymatic or heat-dependent hydration. This is a prerequisite for the S-specific NAD(P)H-hydrate dehydratase to allow the repair of both epimers of NAD(P)HX.</text>
</comment>
<evidence type="ECO:0000256" key="12">
    <source>
        <dbReference type="ARBA" id="ARBA00023239"/>
    </source>
</evidence>
<feature type="binding site" evidence="17">
    <location>
        <position position="367"/>
    </location>
    <ligand>
        <name>(6S)-NADPHX</name>
        <dbReference type="ChEBI" id="CHEBI:64076"/>
    </ligand>
</feature>
<dbReference type="GO" id="GO:0046872">
    <property type="term" value="F:metal ion binding"/>
    <property type="evidence" value="ECO:0007669"/>
    <property type="project" value="UniProtKB-UniRule"/>
</dbReference>
<feature type="domain" description="YjeF N-terminal" evidence="21">
    <location>
        <begin position="10"/>
        <end position="199"/>
    </location>
</feature>
<feature type="binding site" evidence="17">
    <location>
        <position position="294"/>
    </location>
    <ligand>
        <name>(6S)-NADPHX</name>
        <dbReference type="ChEBI" id="CHEBI:64076"/>
    </ligand>
</feature>
<evidence type="ECO:0000259" key="21">
    <source>
        <dbReference type="PROSITE" id="PS51385"/>
    </source>
</evidence>
<comment type="similarity">
    <text evidence="4 19">In the C-terminal section; belongs to the NnrD/CARKD family.</text>
</comment>
<keyword evidence="10 17" id="KW-0520">NAD</keyword>
<evidence type="ECO:0000256" key="10">
    <source>
        <dbReference type="ARBA" id="ARBA00023027"/>
    </source>
</evidence>
<dbReference type="InterPro" id="IPR004443">
    <property type="entry name" value="YjeF_N_dom"/>
</dbReference>
<feature type="binding site" evidence="17">
    <location>
        <position position="439"/>
    </location>
    <ligand>
        <name>AMP</name>
        <dbReference type="ChEBI" id="CHEBI:456215"/>
    </ligand>
</feature>
<comment type="catalytic activity">
    <reaction evidence="16 17 19">
        <text>(6S)-NADPHX + ADP = AMP + phosphate + NADPH + H(+)</text>
        <dbReference type="Rhea" id="RHEA:32235"/>
        <dbReference type="ChEBI" id="CHEBI:15378"/>
        <dbReference type="ChEBI" id="CHEBI:43474"/>
        <dbReference type="ChEBI" id="CHEBI:57783"/>
        <dbReference type="ChEBI" id="CHEBI:64076"/>
        <dbReference type="ChEBI" id="CHEBI:456215"/>
        <dbReference type="ChEBI" id="CHEBI:456216"/>
        <dbReference type="EC" id="4.2.1.136"/>
    </reaction>
</comment>
<dbReference type="GO" id="GO:0046496">
    <property type="term" value="P:nicotinamide nucleotide metabolic process"/>
    <property type="evidence" value="ECO:0007669"/>
    <property type="project" value="UniProtKB-UniRule"/>
</dbReference>
<evidence type="ECO:0000259" key="20">
    <source>
        <dbReference type="PROSITE" id="PS51383"/>
    </source>
</evidence>
<comment type="catalytic activity">
    <reaction evidence="2 18 19">
        <text>(6R)-NADPHX = (6S)-NADPHX</text>
        <dbReference type="Rhea" id="RHEA:32227"/>
        <dbReference type="ChEBI" id="CHEBI:64076"/>
        <dbReference type="ChEBI" id="CHEBI:64077"/>
        <dbReference type="EC" id="5.1.99.6"/>
    </reaction>
</comment>
<evidence type="ECO:0000256" key="15">
    <source>
        <dbReference type="ARBA" id="ARBA00048238"/>
    </source>
</evidence>
<comment type="catalytic activity">
    <reaction evidence="15 17 19">
        <text>(6S)-NADHX + ADP = AMP + phosphate + NADH + H(+)</text>
        <dbReference type="Rhea" id="RHEA:32223"/>
        <dbReference type="ChEBI" id="CHEBI:15378"/>
        <dbReference type="ChEBI" id="CHEBI:43474"/>
        <dbReference type="ChEBI" id="CHEBI:57945"/>
        <dbReference type="ChEBI" id="CHEBI:64074"/>
        <dbReference type="ChEBI" id="CHEBI:456215"/>
        <dbReference type="ChEBI" id="CHEBI:456216"/>
        <dbReference type="EC" id="4.2.1.136"/>
    </reaction>
</comment>
<evidence type="ECO:0000256" key="7">
    <source>
        <dbReference type="ARBA" id="ARBA00022840"/>
    </source>
</evidence>
<dbReference type="PROSITE" id="PS01050">
    <property type="entry name" value="YJEF_C_2"/>
    <property type="match status" value="1"/>
</dbReference>
<dbReference type="InterPro" id="IPR017953">
    <property type="entry name" value="Carbohydrate_kinase_pred_CS"/>
</dbReference>
<organism evidence="22">
    <name type="scientific">Sinomonas puerhi</name>
    <dbReference type="NCBI Taxonomy" id="3238584"/>
    <lineage>
        <taxon>Bacteria</taxon>
        <taxon>Bacillati</taxon>
        <taxon>Actinomycetota</taxon>
        <taxon>Actinomycetes</taxon>
        <taxon>Micrococcales</taxon>
        <taxon>Micrococcaceae</taxon>
        <taxon>Sinomonas</taxon>
    </lineage>
</organism>
<dbReference type="AlphaFoldDB" id="A0AB39L002"/>
<comment type="similarity">
    <text evidence="17">Belongs to the NnrD/CARKD family.</text>
</comment>
<dbReference type="PROSITE" id="PS51383">
    <property type="entry name" value="YJEF_C_3"/>
    <property type="match status" value="1"/>
</dbReference>
<dbReference type="Pfam" id="PF01256">
    <property type="entry name" value="Carb_kinase"/>
    <property type="match status" value="2"/>
</dbReference>
<comment type="cofactor">
    <cofactor evidence="18 19">
        <name>K(+)</name>
        <dbReference type="ChEBI" id="CHEBI:29103"/>
    </cofactor>
    <text evidence="18 19">Binds 1 potassium ion per subunit.</text>
</comment>
<dbReference type="PIRSF" id="PIRSF017184">
    <property type="entry name" value="Nnr"/>
    <property type="match status" value="1"/>
</dbReference>
<sequence>MVSAYTGTQIRAAETPLLQGGGGPALMARAAHGLALAVVDELKRRGGVYGGRVAAIVGKGNNGGDALFALAELARRGVRATAVLTGTTAHAEGLAAFTAAGGRITDGLEPADVVIDAVLGTGFTGEFVSPLPSPHATVIACDLPSGVDGDTGLASPGVWRADVTVTFGALKTGLLVGRGRALAGRVEIVDIGLGPYLPEPDVRSLDAADAAALLPVPRDDWHKYSRGVLGLVAGSEDYPGAAVLATAGALATGVGMVRLVAPDAVRALVLAAHPEIVGSAEPRGRVQAWAVGPGIGDDDAQRRALATALGSGLPTVVDASGLEALGDFLVAENGSSRETTEPRLAEVLDRLAEERGVAGERLVLTPHAGELSRILANYRSNSPDRAAIESEPLRWAREAAERLGVTVLLKGSATVCAAPDGTAFIQAEGHPYLATAGSGDTLTGILGALLATASAGGTRPVELAALAACIHGWAGRIAAGGGPYGAEGLAGAVRRAVGRLG</sequence>
<feature type="binding site" evidence="17">
    <location>
        <position position="440"/>
    </location>
    <ligand>
        <name>(6S)-NADPHX</name>
        <dbReference type="ChEBI" id="CHEBI:64076"/>
    </ligand>
</feature>
<dbReference type="GO" id="GO:0005524">
    <property type="term" value="F:ATP binding"/>
    <property type="evidence" value="ECO:0007669"/>
    <property type="project" value="UniProtKB-UniRule"/>
</dbReference>
<keyword evidence="11 18" id="KW-0413">Isomerase</keyword>
<dbReference type="EC" id="4.2.1.136" evidence="19"/>
<keyword evidence="9 18" id="KW-0630">Potassium</keyword>
<dbReference type="HAMAP" id="MF_01965">
    <property type="entry name" value="NADHX_dehydratase"/>
    <property type="match status" value="1"/>
</dbReference>
<dbReference type="NCBIfam" id="TIGR00196">
    <property type="entry name" value="yjeF_cterm"/>
    <property type="match status" value="1"/>
</dbReference>
<evidence type="ECO:0000256" key="16">
    <source>
        <dbReference type="ARBA" id="ARBA00049209"/>
    </source>
</evidence>
<comment type="similarity">
    <text evidence="18">Belongs to the NnrE/AIBP family.</text>
</comment>
<comment type="function">
    <text evidence="14 19">Bifunctional enzyme that catalyzes the epimerization of the S- and R-forms of NAD(P)HX and the dehydration of the S-form of NAD(P)HX at the expense of ADP, which is converted to AMP. This allows the repair of both epimers of NAD(P)HX, a damaged form of NAD(P)H that is a result of enzymatic or heat-dependent hydration.</text>
</comment>
<evidence type="ECO:0000313" key="22">
    <source>
        <dbReference type="EMBL" id="XDP44291.1"/>
    </source>
</evidence>
<keyword evidence="8 17" id="KW-0521">NADP</keyword>
<evidence type="ECO:0000256" key="9">
    <source>
        <dbReference type="ARBA" id="ARBA00022958"/>
    </source>
</evidence>
<feature type="binding site" evidence="17">
    <location>
        <position position="241"/>
    </location>
    <ligand>
        <name>(6S)-NADPHX</name>
        <dbReference type="ChEBI" id="CHEBI:64076"/>
    </ligand>
</feature>
<dbReference type="InterPro" id="IPR030677">
    <property type="entry name" value="Nnr"/>
</dbReference>
<dbReference type="GO" id="GO:0110051">
    <property type="term" value="P:metabolite repair"/>
    <property type="evidence" value="ECO:0007669"/>
    <property type="project" value="TreeGrafter"/>
</dbReference>
<evidence type="ECO:0000256" key="3">
    <source>
        <dbReference type="ARBA" id="ARBA00006001"/>
    </source>
</evidence>
<comment type="similarity">
    <text evidence="3 19">In the N-terminal section; belongs to the NnrE/AIBP family.</text>
</comment>
<feature type="binding site" evidence="18">
    <location>
        <position position="142"/>
    </location>
    <ligand>
        <name>(6S)-NADPHX</name>
        <dbReference type="ChEBI" id="CHEBI:64076"/>
    </ligand>
</feature>